<reference evidence="2" key="1">
    <citation type="journal article" date="2023" name="ISME J.">
        <title>Emergence of putative energy parasites within Clostridia revealed by genome analysis of a novel endosymbiotic clade.</title>
        <authorList>
            <person name="Takahashi K."/>
            <person name="Kuwahara H."/>
            <person name="Horikawa Y."/>
            <person name="Izawa K."/>
            <person name="Kato D."/>
            <person name="Inagaki T."/>
            <person name="Yuki M."/>
            <person name="Ohkuma M."/>
            <person name="Hongoh Y."/>
        </authorList>
    </citation>
    <scope>NUCLEOTIDE SEQUENCE</scope>
    <source>
        <strain evidence="2">RsTa-C01</strain>
    </source>
</reference>
<evidence type="ECO:0000256" key="1">
    <source>
        <dbReference type="SAM" id="Phobius"/>
    </source>
</evidence>
<evidence type="ECO:0000313" key="2">
    <source>
        <dbReference type="EMBL" id="BED92448.1"/>
    </source>
</evidence>
<gene>
    <name evidence="2" type="ORF">RsTaC01_0177</name>
</gene>
<dbReference type="Pfam" id="PF12730">
    <property type="entry name" value="ABC2_membrane_4"/>
    <property type="match status" value="1"/>
</dbReference>
<keyword evidence="1" id="KW-0472">Membrane</keyword>
<keyword evidence="1" id="KW-1133">Transmembrane helix</keyword>
<feature type="transmembrane region" description="Helical" evidence="1">
    <location>
        <begin position="233"/>
        <end position="256"/>
    </location>
</feature>
<dbReference type="KEGG" id="ptrh:RsTaC01_0177"/>
<dbReference type="EMBL" id="AP027925">
    <property type="protein sequence ID" value="BED92448.1"/>
    <property type="molecule type" value="Genomic_DNA"/>
</dbReference>
<dbReference type="PANTHER" id="PTHR37305">
    <property type="entry name" value="INTEGRAL MEMBRANE PROTEIN-RELATED"/>
    <property type="match status" value="1"/>
</dbReference>
<feature type="transmembrane region" description="Helical" evidence="1">
    <location>
        <begin position="154"/>
        <end position="173"/>
    </location>
</feature>
<proteinExistence type="predicted"/>
<feature type="transmembrane region" description="Helical" evidence="1">
    <location>
        <begin position="108"/>
        <end position="134"/>
    </location>
</feature>
<sequence>MFNMLSSDFYKLFKRKSFYFCAVLSVLSGMISIFGLITIGASYNFSISEIGEFFGFNGIGSIAPGLIAVNIFFIILASMFVPSEFSFGTIKNIVSRGISRTKIYISKLLISWFLVLFYSILSAMAAFSLGAYYWGVGDFSAQNVVLGIFRMLGLYLLSAMAFQSMFVMIGFLVRHTGGTVSTSLGIVIVLPIVINFVKVFFTKTFKIENFNPEKYWVGSIIDEITKMDVTQEAITRGILVSCVYLVLFTLIGIYSFNKRDIK</sequence>
<dbReference type="PANTHER" id="PTHR37305:SF1">
    <property type="entry name" value="MEMBRANE PROTEIN"/>
    <property type="match status" value="1"/>
</dbReference>
<feature type="transmembrane region" description="Helical" evidence="1">
    <location>
        <begin position="62"/>
        <end position="87"/>
    </location>
</feature>
<feature type="transmembrane region" description="Helical" evidence="1">
    <location>
        <begin position="20"/>
        <end position="42"/>
    </location>
</feature>
<organism evidence="2">
    <name type="scientific">Candidatus Paraimprobicoccus trichonymphae</name>
    <dbReference type="NCBI Taxonomy" id="3033793"/>
    <lineage>
        <taxon>Bacteria</taxon>
        <taxon>Bacillati</taxon>
        <taxon>Bacillota</taxon>
        <taxon>Clostridia</taxon>
        <taxon>Candidatus Paraimprobicoccus</taxon>
    </lineage>
</organism>
<protein>
    <submittedName>
        <fullName evidence="2">ABC transporter permease</fullName>
    </submittedName>
</protein>
<accession>A0AA48HW31</accession>
<dbReference type="Proteomes" id="UP001335720">
    <property type="component" value="Chromosome"/>
</dbReference>
<name>A0AA48HW31_9FIRM</name>
<dbReference type="AlphaFoldDB" id="A0AA48HW31"/>
<feature type="transmembrane region" description="Helical" evidence="1">
    <location>
        <begin position="180"/>
        <end position="201"/>
    </location>
</feature>
<keyword evidence="1" id="KW-0812">Transmembrane</keyword>